<proteinExistence type="predicted"/>
<accession>A0A8S5VHP1</accession>
<evidence type="ECO:0000313" key="2">
    <source>
        <dbReference type="EMBL" id="DAG06192.1"/>
    </source>
</evidence>
<sequence length="54" mass="6324">MWHKKIGRQPTDQSSADDLFHHKTEAAQPRAQSRFLSIIIAEADRFCNRKEQKT</sequence>
<organism evidence="2">
    <name type="scientific">Siphoviridae sp. ctNxi14</name>
    <dbReference type="NCBI Taxonomy" id="2825475"/>
    <lineage>
        <taxon>Viruses</taxon>
        <taxon>Duplodnaviria</taxon>
        <taxon>Heunggongvirae</taxon>
        <taxon>Uroviricota</taxon>
        <taxon>Caudoviricetes</taxon>
    </lineage>
</organism>
<feature type="region of interest" description="Disordered" evidence="1">
    <location>
        <begin position="1"/>
        <end position="31"/>
    </location>
</feature>
<dbReference type="EMBL" id="BK016266">
    <property type="protein sequence ID" value="DAG06192.1"/>
    <property type="molecule type" value="Genomic_DNA"/>
</dbReference>
<reference evidence="2" key="1">
    <citation type="journal article" date="2021" name="Proc. Natl. Acad. Sci. U.S.A.">
        <title>A Catalog of Tens of Thousands of Viruses from Human Metagenomes Reveals Hidden Associations with Chronic Diseases.</title>
        <authorList>
            <person name="Tisza M.J."/>
            <person name="Buck C.B."/>
        </authorList>
    </citation>
    <scope>NUCLEOTIDE SEQUENCE</scope>
    <source>
        <strain evidence="2">CtNxi14</strain>
    </source>
</reference>
<evidence type="ECO:0000256" key="1">
    <source>
        <dbReference type="SAM" id="MobiDB-lite"/>
    </source>
</evidence>
<name>A0A8S5VHP1_9CAUD</name>
<protein>
    <submittedName>
        <fullName evidence="2">Uncharacterized protein</fullName>
    </submittedName>
</protein>